<dbReference type="Pfam" id="PF07848">
    <property type="entry name" value="PaaX"/>
    <property type="match status" value="1"/>
</dbReference>
<evidence type="ECO:0000313" key="3">
    <source>
        <dbReference type="EMBL" id="RLQ88792.1"/>
    </source>
</evidence>
<feature type="domain" description="Transcriptional repressor PaaX-like C-terminal" evidence="2">
    <location>
        <begin position="168"/>
        <end position="251"/>
    </location>
</feature>
<dbReference type="PANTHER" id="PTHR30319">
    <property type="entry name" value="PHENYLACETIC ACID REGULATOR-RELATED TRANSCRIPTIONAL REPRESSOR"/>
    <property type="match status" value="1"/>
</dbReference>
<evidence type="ECO:0000259" key="2">
    <source>
        <dbReference type="Pfam" id="PF08223"/>
    </source>
</evidence>
<dbReference type="InterPro" id="IPR013225">
    <property type="entry name" value="PaaX_C"/>
</dbReference>
<dbReference type="InterPro" id="IPR036388">
    <property type="entry name" value="WH-like_DNA-bd_sf"/>
</dbReference>
<protein>
    <submittedName>
        <fullName evidence="3">PaaX family transcriptional regulator</fullName>
    </submittedName>
</protein>
<gene>
    <name evidence="3" type="ORF">D8780_11775</name>
</gene>
<reference evidence="3 4" key="1">
    <citation type="submission" date="2018-10" db="EMBL/GenBank/DDBJ databases">
        <title>Notoacmeibacter sp. M2BS9Y-3-1, whole genome shotgun sequence.</title>
        <authorList>
            <person name="Tuo L."/>
        </authorList>
    </citation>
    <scope>NUCLEOTIDE SEQUENCE [LARGE SCALE GENOMIC DNA]</scope>
    <source>
        <strain evidence="3 4">M2BS9Y-3-1</strain>
    </source>
</reference>
<evidence type="ECO:0000313" key="4">
    <source>
        <dbReference type="Proteomes" id="UP000281094"/>
    </source>
</evidence>
<dbReference type="SUPFAM" id="SSF46785">
    <property type="entry name" value="Winged helix' DNA-binding domain"/>
    <property type="match status" value="1"/>
</dbReference>
<evidence type="ECO:0000259" key="1">
    <source>
        <dbReference type="Pfam" id="PF07848"/>
    </source>
</evidence>
<keyword evidence="4" id="KW-1185">Reference proteome</keyword>
<dbReference type="PANTHER" id="PTHR30319:SF1">
    <property type="entry name" value="TRANSCRIPTIONAL REPRESSOR PAAX"/>
    <property type="match status" value="1"/>
</dbReference>
<dbReference type="GO" id="GO:0006351">
    <property type="term" value="P:DNA-templated transcription"/>
    <property type="evidence" value="ECO:0007669"/>
    <property type="project" value="InterPro"/>
</dbReference>
<name>A0A3L7JJY3_9HYPH</name>
<dbReference type="Gene3D" id="1.20.58.1460">
    <property type="match status" value="1"/>
</dbReference>
<dbReference type="AlphaFoldDB" id="A0A3L7JJY3"/>
<dbReference type="RefSeq" id="WP_121645759.1">
    <property type="nucleotide sequence ID" value="NZ_RCWN01000001.1"/>
</dbReference>
<accession>A0A3L7JJY3</accession>
<dbReference type="PIRSF" id="PIRSF020623">
    <property type="entry name" value="PaaX"/>
    <property type="match status" value="1"/>
</dbReference>
<organism evidence="3 4">
    <name type="scientific">Notoacmeibacter ruber</name>
    <dbReference type="NCBI Taxonomy" id="2670375"/>
    <lineage>
        <taxon>Bacteria</taxon>
        <taxon>Pseudomonadati</taxon>
        <taxon>Pseudomonadota</taxon>
        <taxon>Alphaproteobacteria</taxon>
        <taxon>Hyphomicrobiales</taxon>
        <taxon>Notoacmeibacteraceae</taxon>
        <taxon>Notoacmeibacter</taxon>
    </lineage>
</organism>
<comment type="caution">
    <text evidence="3">The sequence shown here is derived from an EMBL/GenBank/DDBJ whole genome shotgun (WGS) entry which is preliminary data.</text>
</comment>
<feature type="domain" description="Transcriptional repressor PaaX-like N-terminal" evidence="1">
    <location>
        <begin position="18"/>
        <end position="85"/>
    </location>
</feature>
<sequence length="264" mass="28547">MSAEDRLLAIRDEIAPRAPGMIVTIYGDLVMPNGGVLGMSALIGLCSKLGFSETLVRTAVSRLVAAGRLQGVRQGRKSYYRLTAAAEEEFMAVACQLHGPMEPPSGWAIHMAPSLPEPIARENHFSRLSGDLFLSPDRGHFPKDVELSFTVGAISDTTQLPALARSLWPVDELADGYAAMINRFLPLRDRAASLPAEEALLARLLLVHAYRTLLLRDPQLPADGLPSDWPGGEARGLFEEMHSHLSTAAKPAVKLCFSDVAEPA</sequence>
<dbReference type="Gene3D" id="1.10.10.10">
    <property type="entry name" value="Winged helix-like DNA-binding domain superfamily/Winged helix DNA-binding domain"/>
    <property type="match status" value="1"/>
</dbReference>
<dbReference type="InterPro" id="IPR012906">
    <property type="entry name" value="PaaX-like_N"/>
</dbReference>
<dbReference type="Pfam" id="PF08223">
    <property type="entry name" value="PaaX_C"/>
    <property type="match status" value="1"/>
</dbReference>
<proteinExistence type="predicted"/>
<dbReference type="Proteomes" id="UP000281094">
    <property type="component" value="Unassembled WGS sequence"/>
</dbReference>
<dbReference type="InterPro" id="IPR036390">
    <property type="entry name" value="WH_DNA-bd_sf"/>
</dbReference>
<dbReference type="InterPro" id="IPR011965">
    <property type="entry name" value="PaaX_trns_reg"/>
</dbReference>
<dbReference type="EMBL" id="RCWN01000001">
    <property type="protein sequence ID" value="RLQ88792.1"/>
    <property type="molecule type" value="Genomic_DNA"/>
</dbReference>